<feature type="domain" description="Glycosyltransferase 2-like" evidence="1">
    <location>
        <begin position="76"/>
        <end position="137"/>
    </location>
</feature>
<proteinExistence type="predicted"/>
<accession>A0A382L2M5</accession>
<organism evidence="2">
    <name type="scientific">marine metagenome</name>
    <dbReference type="NCBI Taxonomy" id="408172"/>
    <lineage>
        <taxon>unclassified sequences</taxon>
        <taxon>metagenomes</taxon>
        <taxon>ecological metagenomes</taxon>
    </lineage>
</organism>
<dbReference type="PANTHER" id="PTHR22916">
    <property type="entry name" value="GLYCOSYLTRANSFERASE"/>
    <property type="match status" value="1"/>
</dbReference>
<dbReference type="InterPro" id="IPR001173">
    <property type="entry name" value="Glyco_trans_2-like"/>
</dbReference>
<dbReference type="Gene3D" id="3.90.550.10">
    <property type="entry name" value="Spore Coat Polysaccharide Biosynthesis Protein SpsA, Chain A"/>
    <property type="match status" value="1"/>
</dbReference>
<dbReference type="SUPFAM" id="SSF53448">
    <property type="entry name" value="Nucleotide-diphospho-sugar transferases"/>
    <property type="match status" value="1"/>
</dbReference>
<dbReference type="PANTHER" id="PTHR22916:SF3">
    <property type="entry name" value="UDP-GLCNAC:BETAGAL BETA-1,3-N-ACETYLGLUCOSAMINYLTRANSFERASE-LIKE PROTEIN 1"/>
    <property type="match status" value="1"/>
</dbReference>
<name>A0A382L2M5_9ZZZZ</name>
<dbReference type="GO" id="GO:0016758">
    <property type="term" value="F:hexosyltransferase activity"/>
    <property type="evidence" value="ECO:0007669"/>
    <property type="project" value="UniProtKB-ARBA"/>
</dbReference>
<feature type="non-terminal residue" evidence="2">
    <location>
        <position position="144"/>
    </location>
</feature>
<reference evidence="2" key="1">
    <citation type="submission" date="2018-05" db="EMBL/GenBank/DDBJ databases">
        <authorList>
            <person name="Lanie J.A."/>
            <person name="Ng W.-L."/>
            <person name="Kazmierczak K.M."/>
            <person name="Andrzejewski T.M."/>
            <person name="Davidsen T.M."/>
            <person name="Wayne K.J."/>
            <person name="Tettelin H."/>
            <person name="Glass J.I."/>
            <person name="Rusch D."/>
            <person name="Podicherti R."/>
            <person name="Tsui H.-C.T."/>
            <person name="Winkler M.E."/>
        </authorList>
    </citation>
    <scope>NUCLEOTIDE SEQUENCE</scope>
</reference>
<protein>
    <recommendedName>
        <fullName evidence="1">Glycosyltransferase 2-like domain-containing protein</fullName>
    </recommendedName>
</protein>
<gene>
    <name evidence="2" type="ORF">METZ01_LOCUS283713</name>
</gene>
<evidence type="ECO:0000259" key="1">
    <source>
        <dbReference type="Pfam" id="PF00535"/>
    </source>
</evidence>
<dbReference type="InterPro" id="IPR029044">
    <property type="entry name" value="Nucleotide-diphossugar_trans"/>
</dbReference>
<dbReference type="EMBL" id="UINC01084321">
    <property type="protein sequence ID" value="SVC30859.1"/>
    <property type="molecule type" value="Genomic_DNA"/>
</dbReference>
<evidence type="ECO:0000313" key="2">
    <source>
        <dbReference type="EMBL" id="SVC30859.1"/>
    </source>
</evidence>
<sequence>VKQLGRLISYIRNRFFFNRKKGYLRKIEKDTSPIPGQLPKRMSLPSIRGKSNDYTFIEELKDNFVDSKEPYSLGVSIVVPVYNRKEILTKTLAGILNQTYPPDLIETIVADDGSSDGVEELIPEYEKLMNIKYVKQKDQGYRLS</sequence>
<dbReference type="AlphaFoldDB" id="A0A382L2M5"/>
<feature type="non-terminal residue" evidence="2">
    <location>
        <position position="1"/>
    </location>
</feature>
<dbReference type="Pfam" id="PF00535">
    <property type="entry name" value="Glycos_transf_2"/>
    <property type="match status" value="1"/>
</dbReference>